<accession>A0ABY7S2I0</accession>
<keyword evidence="3" id="KW-1185">Reference proteome</keyword>
<dbReference type="EMBL" id="CP116221">
    <property type="protein sequence ID" value="WCO03552.1"/>
    <property type="molecule type" value="Genomic_DNA"/>
</dbReference>
<evidence type="ECO:0000256" key="1">
    <source>
        <dbReference type="SAM" id="Phobius"/>
    </source>
</evidence>
<feature type="transmembrane region" description="Helical" evidence="1">
    <location>
        <begin position="129"/>
        <end position="146"/>
    </location>
</feature>
<sequence>MKNKKEYLKGESVFLISLLVIGITSLTVYLTGENYNRTITSNLYLSLSIIGTALFLFMTYGLYKGIGLTDNFPKFRKFKRGNIIGNASPTFDTPSVDVGDGIGGLIVSILLWIGMTFLIIILLLLLEAIFWFSLFIILTTLYWVFFRALKFVFSKSIETKGNLGISAVYSLTYTALYLGWIYGIVYLTEILH</sequence>
<feature type="transmembrane region" description="Helical" evidence="1">
    <location>
        <begin position="167"/>
        <end position="187"/>
    </location>
</feature>
<keyword evidence="1" id="KW-0812">Transmembrane</keyword>
<keyword evidence="1" id="KW-0472">Membrane</keyword>
<dbReference type="RefSeq" id="WP_249997267.1">
    <property type="nucleotide sequence ID" value="NZ_CP116221.1"/>
</dbReference>
<dbReference type="Proteomes" id="UP001202717">
    <property type="component" value="Chromosome"/>
</dbReference>
<protein>
    <submittedName>
        <fullName evidence="2">Uncharacterized protein</fullName>
    </submittedName>
</protein>
<proteinExistence type="predicted"/>
<keyword evidence="1" id="KW-1133">Transmembrane helix</keyword>
<organism evidence="2 3">
    <name type="scientific">Psychroserpens ponticola</name>
    <dbReference type="NCBI Taxonomy" id="2932268"/>
    <lineage>
        <taxon>Bacteria</taxon>
        <taxon>Pseudomonadati</taxon>
        <taxon>Bacteroidota</taxon>
        <taxon>Flavobacteriia</taxon>
        <taxon>Flavobacteriales</taxon>
        <taxon>Flavobacteriaceae</taxon>
        <taxon>Psychroserpens</taxon>
    </lineage>
</organism>
<reference evidence="2 3" key="1">
    <citation type="submission" date="2023-01" db="EMBL/GenBank/DDBJ databases">
        <title>Psychroserpens ponticola sp. nov., isolated from seawater.</title>
        <authorList>
            <person name="Kristyanto S."/>
            <person name="Jung J."/>
            <person name="Kim J.M."/>
            <person name="Jeon C.O."/>
        </authorList>
    </citation>
    <scope>NUCLEOTIDE SEQUENCE [LARGE SCALE GENOMIC DNA]</scope>
    <source>
        <strain evidence="2 3">MSW6</strain>
    </source>
</reference>
<evidence type="ECO:0000313" key="3">
    <source>
        <dbReference type="Proteomes" id="UP001202717"/>
    </source>
</evidence>
<feature type="transmembrane region" description="Helical" evidence="1">
    <location>
        <begin position="102"/>
        <end position="123"/>
    </location>
</feature>
<evidence type="ECO:0000313" key="2">
    <source>
        <dbReference type="EMBL" id="WCO03552.1"/>
    </source>
</evidence>
<gene>
    <name evidence="2" type="ORF">MUN68_008595</name>
</gene>
<name>A0ABY7S2I0_9FLAO</name>
<feature type="transmembrane region" description="Helical" evidence="1">
    <location>
        <begin position="43"/>
        <end position="63"/>
    </location>
</feature>
<feature type="transmembrane region" description="Helical" evidence="1">
    <location>
        <begin position="12"/>
        <end position="31"/>
    </location>
</feature>